<keyword evidence="3" id="KW-0328">Glycosyltransferase</keyword>
<feature type="transmembrane region" description="Helical" evidence="8">
    <location>
        <begin position="202"/>
        <end position="235"/>
    </location>
</feature>
<evidence type="ECO:0000256" key="2">
    <source>
        <dbReference type="ARBA" id="ARBA00022475"/>
    </source>
</evidence>
<evidence type="ECO:0000313" key="10">
    <source>
        <dbReference type="Proteomes" id="UP000003781"/>
    </source>
</evidence>
<feature type="transmembrane region" description="Helical" evidence="8">
    <location>
        <begin position="340"/>
        <end position="361"/>
    </location>
</feature>
<keyword evidence="6 8" id="KW-1133">Transmembrane helix</keyword>
<dbReference type="GO" id="GO:0009103">
    <property type="term" value="P:lipopolysaccharide biosynthetic process"/>
    <property type="evidence" value="ECO:0007669"/>
    <property type="project" value="UniProtKB-ARBA"/>
</dbReference>
<feature type="transmembrane region" description="Helical" evidence="8">
    <location>
        <begin position="400"/>
        <end position="419"/>
    </location>
</feature>
<keyword evidence="5 8" id="KW-0812">Transmembrane</keyword>
<feature type="transmembrane region" description="Helical" evidence="8">
    <location>
        <begin position="367"/>
        <end position="388"/>
    </location>
</feature>
<sequence>MKISTKTINIILLAAIACAVIFRIMNLSSREFWYDEVLSLLLSTGQKLRYQTPQDIPVTLDNYTRLLSLPVENSFSNILVTFESFLKGLMAEPHPFLFFLEQHFWLRLWGNSEVAVRSIIVLFSLGSLGCAYGLGKKLLGFQGGLLFAALLGLNPYYLFHSLNVRMYGSLVFWVLLSSWSLVELISLNTSEINKSNSKLFKIFWIILLIFSAASGFMTFYYFVVFFLVFATLVLYLDRQRWWQYALYLISSIIITIPWLWWGTRQQLRNADLGRFSSKDGFLAAMIKHLQEFLDVLGIHLLLGDWSSILPNFIITILGFLVFIGLLYCSYSLYKNNQIELLNIALLLGLFPLFLMLMIDIITGKFTLAFGFGRSVIFILPGCLLLLVIWIEKAGIKFKNFAILGLLLLYLGINIADFSLRSRQMFHTVADIINQQPNTPTLIIMNSQAWGHVLRLAYYLPTTSPISLLAQKSNNLSPILAENLSENTEQYQRILWLDSQRPVWGKPSTEEQKGEVKTILDNGYNLESSQRLVGTWELDNFDLNVYEKKI</sequence>
<feature type="transmembrane region" description="Helical" evidence="8">
    <location>
        <begin position="7"/>
        <end position="25"/>
    </location>
</feature>
<gene>
    <name evidence="9" type="ORF">CY0110_24401</name>
</gene>
<keyword evidence="7 8" id="KW-0472">Membrane</keyword>
<accession>A3IV70</accession>
<protein>
    <submittedName>
        <fullName evidence="9">Uncharacterized protein</fullName>
    </submittedName>
</protein>
<feature type="transmembrane region" description="Helical" evidence="8">
    <location>
        <begin position="139"/>
        <end position="158"/>
    </location>
</feature>
<reference evidence="9 10" key="1">
    <citation type="submission" date="2007-03" db="EMBL/GenBank/DDBJ databases">
        <authorList>
            <person name="Stal L."/>
            <person name="Ferriera S."/>
            <person name="Johnson J."/>
            <person name="Kravitz S."/>
            <person name="Beeson K."/>
            <person name="Sutton G."/>
            <person name="Rogers Y.-H."/>
            <person name="Friedman R."/>
            <person name="Frazier M."/>
            <person name="Venter J.C."/>
        </authorList>
    </citation>
    <scope>NUCLEOTIDE SEQUENCE [LARGE SCALE GENOMIC DNA]</scope>
    <source>
        <strain evidence="9 10">CCY0110</strain>
    </source>
</reference>
<feature type="transmembrane region" description="Helical" evidence="8">
    <location>
        <begin position="241"/>
        <end position="261"/>
    </location>
</feature>
<evidence type="ECO:0000313" key="9">
    <source>
        <dbReference type="EMBL" id="EAZ89631.1"/>
    </source>
</evidence>
<organism evidence="9 10">
    <name type="scientific">Crocosphaera chwakensis CCY0110</name>
    <dbReference type="NCBI Taxonomy" id="391612"/>
    <lineage>
        <taxon>Bacteria</taxon>
        <taxon>Bacillati</taxon>
        <taxon>Cyanobacteriota</taxon>
        <taxon>Cyanophyceae</taxon>
        <taxon>Oscillatoriophycideae</taxon>
        <taxon>Chroococcales</taxon>
        <taxon>Aphanothecaceae</taxon>
        <taxon>Crocosphaera</taxon>
        <taxon>Crocosphaera chwakensis</taxon>
    </lineage>
</organism>
<dbReference type="eggNOG" id="COG5305">
    <property type="taxonomic scope" value="Bacteria"/>
</dbReference>
<evidence type="ECO:0000256" key="5">
    <source>
        <dbReference type="ARBA" id="ARBA00022692"/>
    </source>
</evidence>
<dbReference type="EMBL" id="AAXW01000040">
    <property type="protein sequence ID" value="EAZ89631.1"/>
    <property type="molecule type" value="Genomic_DNA"/>
</dbReference>
<keyword evidence="4" id="KW-0808">Transferase</keyword>
<dbReference type="AlphaFoldDB" id="A3IV70"/>
<dbReference type="PANTHER" id="PTHR33908">
    <property type="entry name" value="MANNOSYLTRANSFERASE YKCB-RELATED"/>
    <property type="match status" value="1"/>
</dbReference>
<comment type="caution">
    <text evidence="9">The sequence shown here is derived from an EMBL/GenBank/DDBJ whole genome shotgun (WGS) entry which is preliminary data.</text>
</comment>
<dbReference type="InterPro" id="IPR050297">
    <property type="entry name" value="LipidA_mod_glycosyltrf_83"/>
</dbReference>
<feature type="transmembrane region" description="Helical" evidence="8">
    <location>
        <begin position="308"/>
        <end position="328"/>
    </location>
</feature>
<evidence type="ECO:0000256" key="6">
    <source>
        <dbReference type="ARBA" id="ARBA00022989"/>
    </source>
</evidence>
<dbReference type="PANTHER" id="PTHR33908:SF11">
    <property type="entry name" value="MEMBRANE PROTEIN"/>
    <property type="match status" value="1"/>
</dbReference>
<keyword evidence="2" id="KW-1003">Cell membrane</keyword>
<comment type="subcellular location">
    <subcellularLocation>
        <location evidence="1">Cell membrane</location>
        <topology evidence="1">Multi-pass membrane protein</topology>
    </subcellularLocation>
</comment>
<name>A3IV70_9CHRO</name>
<evidence type="ECO:0000256" key="3">
    <source>
        <dbReference type="ARBA" id="ARBA00022676"/>
    </source>
</evidence>
<dbReference type="PROSITE" id="PS51257">
    <property type="entry name" value="PROKAR_LIPOPROTEIN"/>
    <property type="match status" value="1"/>
</dbReference>
<keyword evidence="10" id="KW-1185">Reference proteome</keyword>
<dbReference type="OrthoDB" id="524357at2"/>
<evidence type="ECO:0000256" key="7">
    <source>
        <dbReference type="ARBA" id="ARBA00023136"/>
    </source>
</evidence>
<dbReference type="GO" id="GO:0005886">
    <property type="term" value="C:plasma membrane"/>
    <property type="evidence" value="ECO:0007669"/>
    <property type="project" value="UniProtKB-SubCell"/>
</dbReference>
<evidence type="ECO:0000256" key="4">
    <source>
        <dbReference type="ARBA" id="ARBA00022679"/>
    </source>
</evidence>
<dbReference type="GO" id="GO:0016763">
    <property type="term" value="F:pentosyltransferase activity"/>
    <property type="evidence" value="ECO:0007669"/>
    <property type="project" value="TreeGrafter"/>
</dbReference>
<feature type="transmembrane region" description="Helical" evidence="8">
    <location>
        <begin position="170"/>
        <end position="190"/>
    </location>
</feature>
<dbReference type="Proteomes" id="UP000003781">
    <property type="component" value="Unassembled WGS sequence"/>
</dbReference>
<dbReference type="RefSeq" id="WP_008277277.1">
    <property type="nucleotide sequence ID" value="NZ_AAXW01000040.1"/>
</dbReference>
<evidence type="ECO:0000256" key="1">
    <source>
        <dbReference type="ARBA" id="ARBA00004651"/>
    </source>
</evidence>
<evidence type="ECO:0000256" key="8">
    <source>
        <dbReference type="SAM" id="Phobius"/>
    </source>
</evidence>
<proteinExistence type="predicted"/>